<dbReference type="PRINTS" id="PR00599">
    <property type="entry name" value="MAPEPTIDASE"/>
</dbReference>
<dbReference type="InterPro" id="IPR031615">
    <property type="entry name" value="Zfn-C6H2"/>
</dbReference>
<comment type="catalytic activity">
    <reaction evidence="9 11">
        <text>Release of N-terminal amino acids, preferentially methionine, from peptides and arylamides.</text>
        <dbReference type="EC" id="3.4.11.18"/>
    </reaction>
</comment>
<dbReference type="GO" id="GO:0008270">
    <property type="term" value="F:zinc ion binding"/>
    <property type="evidence" value="ECO:0007669"/>
    <property type="project" value="UniProtKB-KW"/>
</dbReference>
<name>A0A177WTE5_BATDL</name>
<dbReference type="FunFam" id="3.90.230.10:FF:000010">
    <property type="entry name" value="Methionine aminopeptidase"/>
    <property type="match status" value="1"/>
</dbReference>
<comment type="subunit">
    <text evidence="9">Associates with the 60S ribosomal subunit of the 80S translational complex.</text>
</comment>
<feature type="domain" description="C6H2-type" evidence="12">
    <location>
        <begin position="1"/>
        <end position="52"/>
    </location>
</feature>
<feature type="binding site" evidence="9">
    <location>
        <position position="199"/>
    </location>
    <ligand>
        <name>Zn(2+)</name>
        <dbReference type="ChEBI" id="CHEBI:29105"/>
        <label>3</label>
    </ligand>
</feature>
<proteinExistence type="inferred from homology"/>
<dbReference type="Gene3D" id="3.90.230.10">
    <property type="entry name" value="Creatinase/methionine aminopeptidase superfamily"/>
    <property type="match status" value="1"/>
</dbReference>
<feature type="binding site" evidence="9">
    <location>
        <position position="337"/>
    </location>
    <ligand>
        <name>Zn(2+)</name>
        <dbReference type="ChEBI" id="CHEBI:29105"/>
        <label>4</label>
        <note>catalytic</note>
    </ligand>
</feature>
<dbReference type="Pfam" id="PF15801">
    <property type="entry name" value="zf-C6H2"/>
    <property type="match status" value="1"/>
</dbReference>
<reference evidence="13 14" key="2">
    <citation type="submission" date="2016-05" db="EMBL/GenBank/DDBJ databases">
        <title>Lineage-specific infection strategies underlie the spectrum of fungal disease in amphibians.</title>
        <authorList>
            <person name="Cuomo C.A."/>
            <person name="Farrer R.A."/>
            <person name="James T."/>
            <person name="Longcore J."/>
            <person name="Birren B."/>
        </authorList>
    </citation>
    <scope>NUCLEOTIDE SEQUENCE [LARGE SCALE GENOMIC DNA]</scope>
    <source>
        <strain evidence="13 14">JEL423</strain>
    </source>
</reference>
<feature type="binding site" evidence="9">
    <location>
        <position position="210"/>
    </location>
    <ligand>
        <name>Zn(2+)</name>
        <dbReference type="ChEBI" id="CHEBI:29105"/>
        <label>3</label>
    </ligand>
</feature>
<evidence type="ECO:0000256" key="7">
    <source>
        <dbReference type="ARBA" id="ARBA00022801"/>
    </source>
</evidence>
<dbReference type="SUPFAM" id="SSF144232">
    <property type="entry name" value="HIT/MYND zinc finger-like"/>
    <property type="match status" value="1"/>
</dbReference>
<dbReference type="OrthoDB" id="3209743at2759"/>
<comment type="cofactor">
    <cofactor evidence="11">
        <name>Co(2+)</name>
        <dbReference type="ChEBI" id="CHEBI:48828"/>
    </cofactor>
    <cofactor evidence="11">
        <name>Zn(2+)</name>
        <dbReference type="ChEBI" id="CHEBI:29105"/>
    </cofactor>
    <cofactor evidence="11">
        <name>Mn(2+)</name>
        <dbReference type="ChEBI" id="CHEBI:29035"/>
    </cofactor>
    <cofactor evidence="11">
        <name>Fe(2+)</name>
        <dbReference type="ChEBI" id="CHEBI:29033"/>
    </cofactor>
    <text evidence="11">Binds 2 divalent metal cations per subunit. Has a high-affinity and a low affinity metal-binding site. The true nature of the physiological cofactor is under debate. The enzyme is active with cobalt, zinc, manganese or divalent iron ions.</text>
</comment>
<evidence type="ECO:0000256" key="9">
    <source>
        <dbReference type="HAMAP-Rule" id="MF_03174"/>
    </source>
</evidence>
<evidence type="ECO:0000256" key="1">
    <source>
        <dbReference type="ARBA" id="ARBA00004496"/>
    </source>
</evidence>
<evidence type="ECO:0000256" key="3">
    <source>
        <dbReference type="ARBA" id="ARBA00022490"/>
    </source>
</evidence>
<reference evidence="13 14" key="1">
    <citation type="submission" date="2006-10" db="EMBL/GenBank/DDBJ databases">
        <title>The Genome Sequence of Batrachochytrium dendrobatidis JEL423.</title>
        <authorList>
            <consortium name="The Broad Institute Genome Sequencing Platform"/>
            <person name="Birren B."/>
            <person name="Lander E."/>
            <person name="Galagan J."/>
            <person name="Cuomo C."/>
            <person name="Devon K."/>
            <person name="Jaffe D."/>
            <person name="Butler J."/>
            <person name="Alvarez P."/>
            <person name="Gnerre S."/>
            <person name="Grabherr M."/>
            <person name="Kleber M."/>
            <person name="Mauceli E."/>
            <person name="Brockman W."/>
            <person name="Young S."/>
            <person name="LaButti K."/>
            <person name="Sykes S."/>
            <person name="DeCaprio D."/>
            <person name="Crawford M."/>
            <person name="Koehrsen M."/>
            <person name="Engels R."/>
            <person name="Montgomery P."/>
            <person name="Pearson M."/>
            <person name="Howarth C."/>
            <person name="Larson L."/>
            <person name="White J."/>
            <person name="O'Leary S."/>
            <person name="Kodira C."/>
            <person name="Zeng Q."/>
            <person name="Yandava C."/>
            <person name="Alvarado L."/>
            <person name="Longcore J."/>
            <person name="James T."/>
        </authorList>
    </citation>
    <scope>NUCLEOTIDE SEQUENCE [LARGE SCALE GENOMIC DNA]</scope>
    <source>
        <strain evidence="13 14">JEL423</strain>
    </source>
</reference>
<dbReference type="GO" id="GO:0005829">
    <property type="term" value="C:cytosol"/>
    <property type="evidence" value="ECO:0007669"/>
    <property type="project" value="TreeGrafter"/>
</dbReference>
<keyword evidence="3 9" id="KW-0963">Cytoplasm</keyword>
<feature type="binding site" evidence="9">
    <location>
        <position position="337"/>
    </location>
    <ligand>
        <name>Zn(2+)</name>
        <dbReference type="ChEBI" id="CHEBI:29105"/>
        <label>3</label>
    </ligand>
</feature>
<comment type="similarity">
    <text evidence="9 10">Belongs to the peptidase M24A family. Methionine aminopeptidase type 1 subfamily.</text>
</comment>
<dbReference type="GO" id="GO:0006508">
    <property type="term" value="P:proteolysis"/>
    <property type="evidence" value="ECO:0007669"/>
    <property type="project" value="UniProtKB-KW"/>
</dbReference>
<feature type="binding site" evidence="9">
    <location>
        <position position="306"/>
    </location>
    <ligand>
        <name>Zn(2+)</name>
        <dbReference type="ChEBI" id="CHEBI:29105"/>
        <label>4</label>
        <note>catalytic</note>
    </ligand>
</feature>
<dbReference type="PANTHER" id="PTHR43330:SF7">
    <property type="entry name" value="METHIONINE AMINOPEPTIDASE 1"/>
    <property type="match status" value="1"/>
</dbReference>
<dbReference type="Gene3D" id="6.10.140.2220">
    <property type="match status" value="1"/>
</dbReference>
<dbReference type="EC" id="3.4.11.18" evidence="11"/>
<sequence length="354" mass="39571">MSVCKVCGNPAKLKCPTCIKKGLPDAHFCSQDCFKLNWTLHKAVHSTATNTGPFNPWPNHKYTGSLRPVYPISPKRFVPEHIQRPDYADDLKGYPYSEMSTRGSTTIQILKPDEIEKMRIVCKLGREILEEGKKAVKVGVTTDEIDRVIHEACMERDVYPSPLNYYNFPKSVCTSVNEVICHGIPDKYELQDGDIVNLDVTAYKHGFHGDLNDTVLVGNVDSQGRKLVASARKCLDEAIKMVRPGTLYRDLGNTIQKIATEDGFSVVRTYCGHGINQLFHCAPSIPHYARNKAVGSMKPGHTFTIEPMISEGVWQDDQWPDGWTAVTRDGKRSAQFEESLLVTETGVEILTGKL</sequence>
<evidence type="ECO:0000313" key="13">
    <source>
        <dbReference type="EMBL" id="OAJ43096.1"/>
    </source>
</evidence>
<dbReference type="Proteomes" id="UP000077115">
    <property type="component" value="Unassembled WGS sequence"/>
</dbReference>
<evidence type="ECO:0000256" key="2">
    <source>
        <dbReference type="ARBA" id="ARBA00022438"/>
    </source>
</evidence>
<keyword evidence="8" id="KW-0862">Zinc</keyword>
<dbReference type="eggNOG" id="KOG2738">
    <property type="taxonomic scope" value="Eukaryota"/>
</dbReference>
<comment type="subcellular location">
    <subcellularLocation>
        <location evidence="1 9">Cytoplasm</location>
    </subcellularLocation>
</comment>
<dbReference type="STRING" id="403673.A0A177WTE5"/>
<dbReference type="InterPro" id="IPR000994">
    <property type="entry name" value="Pept_M24"/>
</dbReference>
<evidence type="ECO:0000313" key="14">
    <source>
        <dbReference type="Proteomes" id="UP000077115"/>
    </source>
</evidence>
<dbReference type="NCBIfam" id="TIGR00500">
    <property type="entry name" value="met_pdase_I"/>
    <property type="match status" value="1"/>
</dbReference>
<gene>
    <name evidence="13" type="ORF">BDEG_26480</name>
</gene>
<dbReference type="Pfam" id="PF00557">
    <property type="entry name" value="Peptidase_M24"/>
    <property type="match status" value="1"/>
</dbReference>
<feature type="binding site" evidence="9">
    <location>
        <position position="182"/>
    </location>
    <ligand>
        <name>a protein</name>
        <dbReference type="ChEBI" id="CHEBI:16541"/>
    </ligand>
    <ligandPart>
        <name>N-terminal L-methionine residue</name>
        <dbReference type="ChEBI" id="CHEBI:64731"/>
    </ligandPart>
</feature>
<protein>
    <recommendedName>
        <fullName evidence="11">Methionine aminopeptidase</fullName>
        <ecNumber evidence="11">3.4.11.18</ecNumber>
    </recommendedName>
</protein>
<keyword evidence="7 9" id="KW-0378">Hydrolase</keyword>
<accession>A0A177WTE5</accession>
<evidence type="ECO:0000259" key="12">
    <source>
        <dbReference type="PROSITE" id="PS52013"/>
    </source>
</evidence>
<dbReference type="EMBL" id="DS022309">
    <property type="protein sequence ID" value="OAJ43096.1"/>
    <property type="molecule type" value="Genomic_DNA"/>
</dbReference>
<dbReference type="InterPro" id="IPR001714">
    <property type="entry name" value="Pept_M24_MAP"/>
</dbReference>
<comment type="cofactor">
    <cofactor evidence="9">
        <name>Zn(2+)</name>
        <dbReference type="ChEBI" id="CHEBI:29105"/>
    </cofactor>
    <cofactor evidence="9">
        <name>Co(2+)</name>
        <dbReference type="ChEBI" id="CHEBI:48828"/>
    </cofactor>
    <cofactor evidence="9">
        <name>Mn(2+)</name>
        <dbReference type="ChEBI" id="CHEBI:29035"/>
    </cofactor>
    <cofactor evidence="9">
        <name>Fe(2+)</name>
        <dbReference type="ChEBI" id="CHEBI:29033"/>
    </cofactor>
    <text evidence="9">Binds 2 divalent metal cations per subunit. Has a high-affinity and a low affinity metal-binding site. The true nature of the physiological cofactor is under debate. The enzyme is active with zinc, cobalt, manganese or divalent iron ions. Has high activity with zinc; zinc cofactor is transferred into the active site region by the ZNG1 zinc chaperone.</text>
</comment>
<dbReference type="VEuPathDB" id="FungiDB:BDEG_26480"/>
<dbReference type="HAMAP" id="MF_01974">
    <property type="entry name" value="MetAP_1"/>
    <property type="match status" value="1"/>
</dbReference>
<feature type="binding site" evidence="9">
    <location>
        <position position="210"/>
    </location>
    <ligand>
        <name>Zn(2+)</name>
        <dbReference type="ChEBI" id="CHEBI:29105"/>
        <label>4</label>
        <note>catalytic</note>
    </ligand>
</feature>
<dbReference type="PANTHER" id="PTHR43330">
    <property type="entry name" value="METHIONINE AMINOPEPTIDASE"/>
    <property type="match status" value="1"/>
</dbReference>
<dbReference type="InterPro" id="IPR036005">
    <property type="entry name" value="Creatinase/aminopeptidase-like"/>
</dbReference>
<evidence type="ECO:0000256" key="4">
    <source>
        <dbReference type="ARBA" id="ARBA00022670"/>
    </source>
</evidence>
<dbReference type="SUPFAM" id="SSF55920">
    <property type="entry name" value="Creatinase/aminopeptidase"/>
    <property type="match status" value="1"/>
</dbReference>
<organism evidence="13 14">
    <name type="scientific">Batrachochytrium dendrobatidis (strain JEL423)</name>
    <dbReference type="NCBI Taxonomy" id="403673"/>
    <lineage>
        <taxon>Eukaryota</taxon>
        <taxon>Fungi</taxon>
        <taxon>Fungi incertae sedis</taxon>
        <taxon>Chytridiomycota</taxon>
        <taxon>Chytridiomycota incertae sedis</taxon>
        <taxon>Chytridiomycetes</taxon>
        <taxon>Rhizophydiales</taxon>
        <taxon>Rhizophydiales incertae sedis</taxon>
        <taxon>Batrachochytrium</taxon>
    </lineage>
</organism>
<dbReference type="InterPro" id="IPR002467">
    <property type="entry name" value="Pept_M24A_MAP1"/>
</dbReference>
<dbReference type="PROSITE" id="PS52013">
    <property type="entry name" value="ZF_C6H2"/>
    <property type="match status" value="1"/>
</dbReference>
<dbReference type="PROSITE" id="PS00680">
    <property type="entry name" value="MAP_1"/>
    <property type="match status" value="1"/>
</dbReference>
<keyword evidence="2 9" id="KW-0031">Aminopeptidase</keyword>
<keyword evidence="6 10" id="KW-0863">Zinc-finger</keyword>
<dbReference type="GO" id="GO:0004239">
    <property type="term" value="F:initiator methionyl aminopeptidase activity"/>
    <property type="evidence" value="ECO:0007669"/>
    <property type="project" value="UniProtKB-UniRule"/>
</dbReference>
<dbReference type="GO" id="GO:0070006">
    <property type="term" value="F:metalloaminopeptidase activity"/>
    <property type="evidence" value="ECO:0007669"/>
    <property type="project" value="UniProtKB-UniRule"/>
</dbReference>
<keyword evidence="5 9" id="KW-0479">Metal-binding</keyword>
<comment type="function">
    <text evidence="9 11">Cotranslationally removes the N-terminal methionine from nascent proteins. The N-terminal methionine is often cleaved when the second residue in the primary sequence is small and uncharged (Met-Ala-, Cys, Gly, Pro, Ser, Thr, or Val).</text>
</comment>
<feature type="binding site" evidence="9">
    <location>
        <position position="280"/>
    </location>
    <ligand>
        <name>a protein</name>
        <dbReference type="ChEBI" id="CHEBI:16541"/>
    </ligand>
    <ligandPart>
        <name>N-terminal L-methionine residue</name>
        <dbReference type="ChEBI" id="CHEBI:64731"/>
    </ligandPart>
</feature>
<evidence type="ECO:0000256" key="8">
    <source>
        <dbReference type="ARBA" id="ARBA00022833"/>
    </source>
</evidence>
<evidence type="ECO:0000256" key="11">
    <source>
        <dbReference type="RuleBase" id="RU003653"/>
    </source>
</evidence>
<evidence type="ECO:0000256" key="5">
    <source>
        <dbReference type="ARBA" id="ARBA00022723"/>
    </source>
</evidence>
<dbReference type="AlphaFoldDB" id="A0A177WTE5"/>
<keyword evidence="4 9" id="KW-0645">Protease</keyword>
<dbReference type="CDD" id="cd01086">
    <property type="entry name" value="MetAP1"/>
    <property type="match status" value="1"/>
</dbReference>
<feature type="binding site" evidence="9">
    <location>
        <position position="273"/>
    </location>
    <ligand>
        <name>Zn(2+)</name>
        <dbReference type="ChEBI" id="CHEBI:29105"/>
        <label>4</label>
        <note>catalytic</note>
    </ligand>
</feature>
<evidence type="ECO:0000256" key="10">
    <source>
        <dbReference type="PROSITE-ProRule" id="PRU01357"/>
    </source>
</evidence>
<evidence type="ECO:0000256" key="6">
    <source>
        <dbReference type="ARBA" id="ARBA00022771"/>
    </source>
</evidence>